<gene>
    <name evidence="1" type="ORF">DWX27_20905</name>
</gene>
<accession>A0A412NY30</accession>
<dbReference type="EMBL" id="QRWT01000035">
    <property type="protein sequence ID" value="RGT46203.1"/>
    <property type="molecule type" value="Genomic_DNA"/>
</dbReference>
<dbReference type="RefSeq" id="WP_007663392.1">
    <property type="nucleotide sequence ID" value="NZ_CABMMK010000001.1"/>
</dbReference>
<organism evidence="1 2">
    <name type="scientific">Bacteroides intestinalis</name>
    <dbReference type="NCBI Taxonomy" id="329854"/>
    <lineage>
        <taxon>Bacteria</taxon>
        <taxon>Pseudomonadati</taxon>
        <taxon>Bacteroidota</taxon>
        <taxon>Bacteroidia</taxon>
        <taxon>Bacteroidales</taxon>
        <taxon>Bacteroidaceae</taxon>
        <taxon>Bacteroides</taxon>
    </lineage>
</organism>
<dbReference type="AlphaFoldDB" id="A0A412NY30"/>
<dbReference type="Proteomes" id="UP000284772">
    <property type="component" value="Unassembled WGS sequence"/>
</dbReference>
<protein>
    <submittedName>
        <fullName evidence="1">Glycosyltransferase family 1 protein</fullName>
    </submittedName>
</protein>
<dbReference type="SUPFAM" id="SSF53756">
    <property type="entry name" value="UDP-Glycosyltransferase/glycogen phosphorylase"/>
    <property type="match status" value="1"/>
</dbReference>
<evidence type="ECO:0000313" key="1">
    <source>
        <dbReference type="EMBL" id="RGT46203.1"/>
    </source>
</evidence>
<name>A0A412NY30_9BACE</name>
<comment type="caution">
    <text evidence="1">The sequence shown here is derived from an EMBL/GenBank/DDBJ whole genome shotgun (WGS) entry which is preliminary data.</text>
</comment>
<dbReference type="GeneID" id="26159937"/>
<proteinExistence type="predicted"/>
<reference evidence="1 2" key="1">
    <citation type="submission" date="2018-08" db="EMBL/GenBank/DDBJ databases">
        <title>A genome reference for cultivated species of the human gut microbiota.</title>
        <authorList>
            <person name="Zou Y."/>
            <person name="Xue W."/>
            <person name="Luo G."/>
        </authorList>
    </citation>
    <scope>NUCLEOTIDE SEQUENCE [LARGE SCALE GENOMIC DNA]</scope>
    <source>
        <strain evidence="1 2">AF19-10AC</strain>
    </source>
</reference>
<evidence type="ECO:0000313" key="2">
    <source>
        <dbReference type="Proteomes" id="UP000284772"/>
    </source>
</evidence>
<sequence length="374" mass="43837">MKLHVVSFQVPFPPDYGGLIDVYYKLKALKEAGCSVVLHTYRYEVAEQPDLLKVVDAVYYYERFTGWCSMFSFRPYIVYSRRSKLLLERLCEDDSPILFEGLHTCYFLSNPLLRDRQKWVRMHNVEHDYYYFLGKSCVSWYEKCYYYLEAWKLKHYERVLLYADKILAITNTDALYFTQKYPFVSTYCLPCFFDNISVETVTDVSPENEKYILYHGNLSVLENVRVINYILDNLLPKLDINMRVVIAGKNPDKHLREKISRIPNVSLVANPLQEEMNSLIVFAHIHLLLTFQNTGIKLKLIYSLMKGHGHCLVNSMMIPDPGFEEVCTIADGQEAQVIALRKLYHTPLMPEALQWRQQALTKMGYNNQVTLILH</sequence>